<keyword evidence="2" id="KW-1185">Reference proteome</keyword>
<protein>
    <submittedName>
        <fullName evidence="1">Uncharacterized protein</fullName>
    </submittedName>
</protein>
<comment type="caution">
    <text evidence="1">The sequence shown here is derived from an EMBL/GenBank/DDBJ whole genome shotgun (WGS) entry which is preliminary data.</text>
</comment>
<accession>A0ABR3JWZ4</accession>
<dbReference type="Proteomes" id="UP001556367">
    <property type="component" value="Unassembled WGS sequence"/>
</dbReference>
<sequence>MAEPAVMSSACRAKDAPSHTRICPVNGMSTALATSHAQILGFEMTYREELERLVLATWDCKTLPICTQQAQTLSDDWKWYGHYVTSHAHFLLSKHGVYVVNRNDRVVAGALARSNEYTFAGMDRLMLFVDELVAFRAFSYPVFNFQRKLFNNALVFPYSTDTPTTVNVLEQRIRVRSGQANPSPFDDENDRDILQLLERRLCE</sequence>
<name>A0ABR3JWZ4_9AGAR</name>
<reference evidence="2" key="1">
    <citation type="submission" date="2024-06" db="EMBL/GenBank/DDBJ databases">
        <title>Multi-omics analyses provide insights into the biosynthesis of the anticancer antibiotic pleurotin in Hohenbuehelia grisea.</title>
        <authorList>
            <person name="Weaver J.A."/>
            <person name="Alberti F."/>
        </authorList>
    </citation>
    <scope>NUCLEOTIDE SEQUENCE [LARGE SCALE GENOMIC DNA]</scope>
    <source>
        <strain evidence="2">T-177</strain>
    </source>
</reference>
<dbReference type="EMBL" id="JASNQZ010000002">
    <property type="protein sequence ID" value="KAL0960051.1"/>
    <property type="molecule type" value="Genomic_DNA"/>
</dbReference>
<gene>
    <name evidence="1" type="ORF">HGRIS_011699</name>
</gene>
<proteinExistence type="predicted"/>
<evidence type="ECO:0000313" key="2">
    <source>
        <dbReference type="Proteomes" id="UP001556367"/>
    </source>
</evidence>
<organism evidence="1 2">
    <name type="scientific">Hohenbuehelia grisea</name>
    <dbReference type="NCBI Taxonomy" id="104357"/>
    <lineage>
        <taxon>Eukaryota</taxon>
        <taxon>Fungi</taxon>
        <taxon>Dikarya</taxon>
        <taxon>Basidiomycota</taxon>
        <taxon>Agaricomycotina</taxon>
        <taxon>Agaricomycetes</taxon>
        <taxon>Agaricomycetidae</taxon>
        <taxon>Agaricales</taxon>
        <taxon>Pleurotineae</taxon>
        <taxon>Pleurotaceae</taxon>
        <taxon>Hohenbuehelia</taxon>
    </lineage>
</organism>
<evidence type="ECO:0000313" key="1">
    <source>
        <dbReference type="EMBL" id="KAL0960051.1"/>
    </source>
</evidence>